<name>A0A8J3CES9_9PSEU</name>
<sequence>MGRSRGGAGSAGRAVGLLLGVAADAAFGDPRRGHPVAAFGRAATAVEKALYRDHKASGVVYTALLAGGTVLLGTAVERLTRRSPVLQAAATAAATWSVLGGASLAQEGAAMGEALDSGRVADARLRLPHLCGREPNSLDGRGLARATVESVAENTSDAVVAPLFWGAVAGVPGLVGYRAINTLDAMVGHRSPRYRRFGWAAARLDDLANLLPSRLAAALTAVSAPVVGGSAAGAWRVWRRDAAAHPSPNAGQVEAAFAGALEVRLGGRTAYGHAVEERPILGEGRSPDSGHVTRAVELSRVVGSVAAAVSTTTALVLGLRRRR</sequence>
<dbReference type="GO" id="GO:0015420">
    <property type="term" value="F:ABC-type vitamin B12 transporter activity"/>
    <property type="evidence" value="ECO:0007669"/>
    <property type="project" value="UniProtKB-UniRule"/>
</dbReference>
<reference evidence="10" key="2">
    <citation type="submission" date="2020-09" db="EMBL/GenBank/DDBJ databases">
        <authorList>
            <person name="Sun Q."/>
            <person name="Zhou Y."/>
        </authorList>
    </citation>
    <scope>NUCLEOTIDE SEQUENCE</scope>
    <source>
        <strain evidence="10">CGMCC 4.5737</strain>
    </source>
</reference>
<protein>
    <recommendedName>
        <fullName evidence="9">Cobalamin biosynthesis protein CobD</fullName>
    </recommendedName>
</protein>
<evidence type="ECO:0000313" key="11">
    <source>
        <dbReference type="Proteomes" id="UP000637578"/>
    </source>
</evidence>
<keyword evidence="4 9" id="KW-1003">Cell membrane</keyword>
<comment type="caution">
    <text evidence="10">The sequence shown here is derived from an EMBL/GenBank/DDBJ whole genome shotgun (WGS) entry which is preliminary data.</text>
</comment>
<keyword evidence="11" id="KW-1185">Reference proteome</keyword>
<evidence type="ECO:0000256" key="6">
    <source>
        <dbReference type="ARBA" id="ARBA00022692"/>
    </source>
</evidence>
<evidence type="ECO:0000313" key="10">
    <source>
        <dbReference type="EMBL" id="GGM64372.1"/>
    </source>
</evidence>
<comment type="subcellular location">
    <subcellularLocation>
        <location evidence="1 9">Cell membrane</location>
        <topology evidence="1 9">Multi-pass membrane protein</topology>
    </subcellularLocation>
</comment>
<dbReference type="RefSeq" id="WP_189059658.1">
    <property type="nucleotide sequence ID" value="NZ_BMMK01000018.1"/>
</dbReference>
<dbReference type="InterPro" id="IPR004485">
    <property type="entry name" value="Cobalamin_biosynth_CobD/CbiB"/>
</dbReference>
<evidence type="ECO:0000256" key="9">
    <source>
        <dbReference type="HAMAP-Rule" id="MF_00024"/>
    </source>
</evidence>
<keyword evidence="8 9" id="KW-0472">Membrane</keyword>
<keyword evidence="7 9" id="KW-1133">Transmembrane helix</keyword>
<dbReference type="PANTHER" id="PTHR34308:SF1">
    <property type="entry name" value="COBALAMIN BIOSYNTHESIS PROTEIN CBIB"/>
    <property type="match status" value="1"/>
</dbReference>
<dbReference type="HAMAP" id="MF_00024">
    <property type="entry name" value="CobD_CbiB"/>
    <property type="match status" value="1"/>
</dbReference>
<gene>
    <name evidence="9 10" type="primary">cobD</name>
    <name evidence="10" type="ORF">GCM10012275_38710</name>
</gene>
<evidence type="ECO:0000256" key="4">
    <source>
        <dbReference type="ARBA" id="ARBA00022475"/>
    </source>
</evidence>
<dbReference type="Proteomes" id="UP000637578">
    <property type="component" value="Unassembled WGS sequence"/>
</dbReference>
<reference evidence="10" key="1">
    <citation type="journal article" date="2014" name="Int. J. Syst. Evol. Microbiol.">
        <title>Complete genome sequence of Corynebacterium casei LMG S-19264T (=DSM 44701T), isolated from a smear-ripened cheese.</title>
        <authorList>
            <consortium name="US DOE Joint Genome Institute (JGI-PGF)"/>
            <person name="Walter F."/>
            <person name="Albersmeier A."/>
            <person name="Kalinowski J."/>
            <person name="Ruckert C."/>
        </authorList>
    </citation>
    <scope>NUCLEOTIDE SEQUENCE</scope>
    <source>
        <strain evidence="10">CGMCC 4.5737</strain>
    </source>
</reference>
<keyword evidence="6 9" id="KW-0812">Transmembrane</keyword>
<dbReference type="Pfam" id="PF03186">
    <property type="entry name" value="CobD_Cbib"/>
    <property type="match status" value="1"/>
</dbReference>
<dbReference type="EMBL" id="BMMK01000018">
    <property type="protein sequence ID" value="GGM64372.1"/>
    <property type="molecule type" value="Genomic_DNA"/>
</dbReference>
<comment type="similarity">
    <text evidence="3 9">Belongs to the CobD/CbiB family.</text>
</comment>
<dbReference type="NCBIfam" id="TIGR00380">
    <property type="entry name" value="cobal_cbiB"/>
    <property type="match status" value="1"/>
</dbReference>
<evidence type="ECO:0000256" key="1">
    <source>
        <dbReference type="ARBA" id="ARBA00004651"/>
    </source>
</evidence>
<evidence type="ECO:0000256" key="2">
    <source>
        <dbReference type="ARBA" id="ARBA00004953"/>
    </source>
</evidence>
<keyword evidence="5 9" id="KW-0169">Cobalamin biosynthesis</keyword>
<dbReference type="NCBIfam" id="NF002276">
    <property type="entry name" value="PRK01209.1-4"/>
    <property type="match status" value="1"/>
</dbReference>
<comment type="pathway">
    <text evidence="2 9">Cofactor biosynthesis; adenosylcobalamin biosynthesis.</text>
</comment>
<evidence type="ECO:0000256" key="5">
    <source>
        <dbReference type="ARBA" id="ARBA00022573"/>
    </source>
</evidence>
<evidence type="ECO:0000256" key="7">
    <source>
        <dbReference type="ARBA" id="ARBA00022989"/>
    </source>
</evidence>
<accession>A0A8J3CES9</accession>
<proteinExistence type="inferred from homology"/>
<dbReference type="AlphaFoldDB" id="A0A8J3CES9"/>
<dbReference type="GO" id="GO:0048472">
    <property type="term" value="F:threonine-phosphate decarboxylase activity"/>
    <property type="evidence" value="ECO:0007669"/>
    <property type="project" value="InterPro"/>
</dbReference>
<dbReference type="PANTHER" id="PTHR34308">
    <property type="entry name" value="COBALAMIN BIOSYNTHESIS PROTEIN CBIB"/>
    <property type="match status" value="1"/>
</dbReference>
<evidence type="ECO:0000256" key="8">
    <source>
        <dbReference type="ARBA" id="ARBA00023136"/>
    </source>
</evidence>
<dbReference type="GO" id="GO:0009236">
    <property type="term" value="P:cobalamin biosynthetic process"/>
    <property type="evidence" value="ECO:0007669"/>
    <property type="project" value="UniProtKB-UniRule"/>
</dbReference>
<organism evidence="10 11">
    <name type="scientific">Longimycelium tulufanense</name>
    <dbReference type="NCBI Taxonomy" id="907463"/>
    <lineage>
        <taxon>Bacteria</taxon>
        <taxon>Bacillati</taxon>
        <taxon>Actinomycetota</taxon>
        <taxon>Actinomycetes</taxon>
        <taxon>Pseudonocardiales</taxon>
        <taxon>Pseudonocardiaceae</taxon>
        <taxon>Longimycelium</taxon>
    </lineage>
</organism>
<evidence type="ECO:0000256" key="3">
    <source>
        <dbReference type="ARBA" id="ARBA00006263"/>
    </source>
</evidence>
<dbReference type="GO" id="GO:0005886">
    <property type="term" value="C:plasma membrane"/>
    <property type="evidence" value="ECO:0007669"/>
    <property type="project" value="UniProtKB-SubCell"/>
</dbReference>
<dbReference type="UniPathway" id="UPA00148"/>
<comment type="function">
    <text evidence="9">Converts cobyric acid to cobinamide by the addition of aminopropanol on the F carboxylic group.</text>
</comment>